<dbReference type="Proteomes" id="UP000001036">
    <property type="component" value="Chromosome"/>
</dbReference>
<protein>
    <submittedName>
        <fullName evidence="1">PEP-CTERM putative exosortase interaction domain protein</fullName>
    </submittedName>
</protein>
<gene>
    <name evidence="1" type="ordered locus">CJA_2427</name>
</gene>
<organism evidence="1 2">
    <name type="scientific">Cellvibrio japonicus (strain Ueda107)</name>
    <name type="common">Pseudomonas fluorescens subsp. cellulosa</name>
    <dbReference type="NCBI Taxonomy" id="498211"/>
    <lineage>
        <taxon>Bacteria</taxon>
        <taxon>Pseudomonadati</taxon>
        <taxon>Pseudomonadota</taxon>
        <taxon>Gammaproteobacteria</taxon>
        <taxon>Cellvibrionales</taxon>
        <taxon>Cellvibrionaceae</taxon>
        <taxon>Cellvibrio</taxon>
    </lineage>
</organism>
<dbReference type="InterPro" id="IPR013424">
    <property type="entry name" value="Ice-binding_C"/>
</dbReference>
<dbReference type="HOGENOM" id="CLU_1183308_0_0_6"/>
<reference evidence="1 2" key="1">
    <citation type="journal article" date="2008" name="J. Bacteriol.">
        <title>Insights into plant cell wall degradation from the genome sequence of the soil bacterium Cellvibrio japonicus.</title>
        <authorList>
            <person name="Deboy R.T."/>
            <person name="Mongodin E.F."/>
            <person name="Fouts D.E."/>
            <person name="Tailford L.E."/>
            <person name="Khouri H."/>
            <person name="Emerson J.B."/>
            <person name="Mohamoud Y."/>
            <person name="Watkins K."/>
            <person name="Henrissat B."/>
            <person name="Gilbert H.J."/>
            <person name="Nelson K.E."/>
        </authorList>
    </citation>
    <scope>NUCLEOTIDE SEQUENCE [LARGE SCALE GENOMIC DNA]</scope>
    <source>
        <strain evidence="1 2">Ueda107</strain>
    </source>
</reference>
<dbReference type="NCBIfam" id="TIGR02595">
    <property type="entry name" value="PEP_CTERM"/>
    <property type="match status" value="1"/>
</dbReference>
<name>B3PKF8_CELJU</name>
<dbReference type="KEGG" id="cja:CJA_2427"/>
<evidence type="ECO:0000313" key="2">
    <source>
        <dbReference type="Proteomes" id="UP000001036"/>
    </source>
</evidence>
<sequence length="234" mass="26290">MKMLIQIITLGWLLCLASVTWSLPITEADAFIADDKKAFREQGSSLIWLDVDTFENDDHLADMKTLGWRLPTQAEVLNLLGNIFSLHWDLDTTVHYNATEFHVSGSIPFPEMLAMFGIFKTVAPEFDSAGQTHNLALGSFLGEDGNVKQAEIILFTNYYPPFYYAPGDITYGDFHETELYGWIRDESILSAPFAPSLLVREVSVPESSTVILLLLGLACLGLKRRGLLNRRHTF</sequence>
<dbReference type="AlphaFoldDB" id="B3PKF8"/>
<keyword evidence="2" id="KW-1185">Reference proteome</keyword>
<accession>B3PKF8</accession>
<dbReference type="RefSeq" id="WP_012488024.1">
    <property type="nucleotide sequence ID" value="NC_010995.1"/>
</dbReference>
<dbReference type="EMBL" id="CP000934">
    <property type="protein sequence ID" value="ACE85251.1"/>
    <property type="molecule type" value="Genomic_DNA"/>
</dbReference>
<proteinExistence type="predicted"/>
<evidence type="ECO:0000313" key="1">
    <source>
        <dbReference type="EMBL" id="ACE85251.1"/>
    </source>
</evidence>